<keyword evidence="4" id="KW-0540">Nuclease</keyword>
<organism evidence="4 5">
    <name type="scientific">Kitasatospora purpeofusca</name>
    <dbReference type="NCBI Taxonomy" id="67352"/>
    <lineage>
        <taxon>Bacteria</taxon>
        <taxon>Bacillati</taxon>
        <taxon>Actinomycetota</taxon>
        <taxon>Actinomycetes</taxon>
        <taxon>Kitasatosporales</taxon>
        <taxon>Streptomycetaceae</taxon>
        <taxon>Kitasatospora</taxon>
    </lineage>
</organism>
<evidence type="ECO:0000256" key="1">
    <source>
        <dbReference type="SAM" id="MobiDB-lite"/>
    </source>
</evidence>
<dbReference type="RefSeq" id="WP_328954422.1">
    <property type="nucleotide sequence ID" value="NZ_CP108110.1"/>
</dbReference>
<name>A0ABZ1TWR9_9ACTN</name>
<dbReference type="InterPro" id="IPR007560">
    <property type="entry name" value="Restrct_endonuc_IV_Mrr"/>
</dbReference>
<feature type="region of interest" description="Disordered" evidence="1">
    <location>
        <begin position="218"/>
        <end position="245"/>
    </location>
</feature>
<evidence type="ECO:0000256" key="2">
    <source>
        <dbReference type="SAM" id="Phobius"/>
    </source>
</evidence>
<dbReference type="Proteomes" id="UP001432222">
    <property type="component" value="Chromosome"/>
</dbReference>
<feature type="domain" description="Restriction endonuclease type IV Mrr" evidence="3">
    <location>
        <begin position="89"/>
        <end position="199"/>
    </location>
</feature>
<reference evidence="4" key="1">
    <citation type="submission" date="2022-10" db="EMBL/GenBank/DDBJ databases">
        <title>The complete genomes of actinobacterial strains from the NBC collection.</title>
        <authorList>
            <person name="Joergensen T.S."/>
            <person name="Alvarez Arevalo M."/>
            <person name="Sterndorff E.B."/>
            <person name="Faurdal D."/>
            <person name="Vuksanovic O."/>
            <person name="Mourched A.-S."/>
            <person name="Charusanti P."/>
            <person name="Shaw S."/>
            <person name="Blin K."/>
            <person name="Weber T."/>
        </authorList>
    </citation>
    <scope>NUCLEOTIDE SEQUENCE</scope>
    <source>
        <strain evidence="4">NBC_00222</strain>
    </source>
</reference>
<dbReference type="PANTHER" id="PTHR30015:SF6">
    <property type="entry name" value="SLL1429 PROTEIN"/>
    <property type="match status" value="1"/>
</dbReference>
<keyword evidence="2" id="KW-0472">Membrane</keyword>
<dbReference type="InterPro" id="IPR052906">
    <property type="entry name" value="Type_IV_Methyl-Rstrct_Enzyme"/>
</dbReference>
<dbReference type="PANTHER" id="PTHR30015">
    <property type="entry name" value="MRR RESTRICTION SYSTEM PROTEIN"/>
    <property type="match status" value="1"/>
</dbReference>
<dbReference type="InterPro" id="IPR011856">
    <property type="entry name" value="tRNA_endonuc-like_dom_sf"/>
</dbReference>
<dbReference type="InterPro" id="IPR011335">
    <property type="entry name" value="Restrct_endonuc-II-like"/>
</dbReference>
<keyword evidence="5" id="KW-1185">Reference proteome</keyword>
<evidence type="ECO:0000259" key="3">
    <source>
        <dbReference type="Pfam" id="PF04471"/>
    </source>
</evidence>
<feature type="transmembrane region" description="Helical" evidence="2">
    <location>
        <begin position="47"/>
        <end position="66"/>
    </location>
</feature>
<gene>
    <name evidence="4" type="ORF">OHA16_10655</name>
</gene>
<protein>
    <submittedName>
        <fullName evidence="4">Restriction endonuclease</fullName>
    </submittedName>
</protein>
<keyword evidence="4" id="KW-0255">Endonuclease</keyword>
<keyword evidence="2" id="KW-1133">Transmembrane helix</keyword>
<dbReference type="GO" id="GO:0004519">
    <property type="term" value="F:endonuclease activity"/>
    <property type="evidence" value="ECO:0007669"/>
    <property type="project" value="UniProtKB-KW"/>
</dbReference>
<dbReference type="Pfam" id="PF04471">
    <property type="entry name" value="Mrr_cat"/>
    <property type="match status" value="1"/>
</dbReference>
<dbReference type="EMBL" id="CP108110">
    <property type="protein sequence ID" value="WUQ83392.1"/>
    <property type="molecule type" value="Genomic_DNA"/>
</dbReference>
<keyword evidence="4" id="KW-0378">Hydrolase</keyword>
<evidence type="ECO:0000313" key="5">
    <source>
        <dbReference type="Proteomes" id="UP001432222"/>
    </source>
</evidence>
<accession>A0ABZ1TWR9</accession>
<feature type="compositionally biased region" description="Basic and acidic residues" evidence="1">
    <location>
        <begin position="235"/>
        <end position="245"/>
    </location>
</feature>
<evidence type="ECO:0000313" key="4">
    <source>
        <dbReference type="EMBL" id="WUQ83392.1"/>
    </source>
</evidence>
<keyword evidence="2" id="KW-0812">Transmembrane</keyword>
<dbReference type="Gene3D" id="3.40.1350.10">
    <property type="match status" value="1"/>
</dbReference>
<dbReference type="SUPFAM" id="SSF52980">
    <property type="entry name" value="Restriction endonuclease-like"/>
    <property type="match status" value="1"/>
</dbReference>
<sequence>MARRRRRWLRRPRGSTEHIAAGVTALAVATLLARATTAGARAAAEHWPVLAALAAAALVGMTVRRVRRGTADRARAARLAALRLSLSGIDALDDQEFEFALRDLLVRDGWTARKVGRQGDQAADVIGQHPALGRIVLQAKDTTVGGKVGSPVMYQVNGTAGPVHGADIAVVVTNGSVTRDAKSWGDKHQVRRVDRERLRLWAEHGVALHELLHLPARRPRRGAGPAARPFRRRHPEAQERPHSAP</sequence>
<proteinExistence type="predicted"/>